<comment type="catalytic activity">
    <reaction evidence="10">
        <text>adenylyl-molybdopterin + molybdate = Mo-molybdopterin + AMP + H(+)</text>
        <dbReference type="Rhea" id="RHEA:35047"/>
        <dbReference type="ChEBI" id="CHEBI:15378"/>
        <dbReference type="ChEBI" id="CHEBI:36264"/>
        <dbReference type="ChEBI" id="CHEBI:62727"/>
        <dbReference type="ChEBI" id="CHEBI:71302"/>
        <dbReference type="ChEBI" id="CHEBI:456215"/>
        <dbReference type="EC" id="2.10.1.1"/>
    </reaction>
</comment>
<dbReference type="Pfam" id="PF03454">
    <property type="entry name" value="MoeA_C"/>
    <property type="match status" value="1"/>
</dbReference>
<evidence type="ECO:0000256" key="2">
    <source>
        <dbReference type="ARBA" id="ARBA00002901"/>
    </source>
</evidence>
<evidence type="ECO:0000256" key="8">
    <source>
        <dbReference type="ARBA" id="ARBA00022842"/>
    </source>
</evidence>
<keyword evidence="9 11" id="KW-0501">Molybdenum cofactor biosynthesis</keyword>
<reference evidence="13 14" key="1">
    <citation type="submission" date="2020-08" db="EMBL/GenBank/DDBJ databases">
        <title>Genomic Encyclopedia of Type Strains, Phase IV (KMG-IV): sequencing the most valuable type-strain genomes for metagenomic binning, comparative biology and taxonomic classification.</title>
        <authorList>
            <person name="Goeker M."/>
        </authorList>
    </citation>
    <scope>NUCLEOTIDE SEQUENCE [LARGE SCALE GENOMIC DNA]</scope>
    <source>
        <strain evidence="13 14">DSM 102234</strain>
    </source>
</reference>
<comment type="pathway">
    <text evidence="3 11">Cofactor biosynthesis; molybdopterin biosynthesis.</text>
</comment>
<dbReference type="InterPro" id="IPR036688">
    <property type="entry name" value="MoeA_C_domain_IV_sf"/>
</dbReference>
<dbReference type="InterPro" id="IPR005110">
    <property type="entry name" value="MoeA_linker/N"/>
</dbReference>
<dbReference type="InterPro" id="IPR036135">
    <property type="entry name" value="MoeA_linker/N_sf"/>
</dbReference>
<keyword evidence="7 11" id="KW-0479">Metal-binding</keyword>
<accession>A0A7W6GZ92</accession>
<dbReference type="UniPathway" id="UPA00344"/>
<dbReference type="Gene3D" id="2.170.190.11">
    <property type="entry name" value="Molybdopterin biosynthesis moea protein, domain 3"/>
    <property type="match status" value="1"/>
</dbReference>
<dbReference type="InterPro" id="IPR001453">
    <property type="entry name" value="MoaB/Mog_dom"/>
</dbReference>
<keyword evidence="6 11" id="KW-0808">Transferase</keyword>
<dbReference type="InterPro" id="IPR038987">
    <property type="entry name" value="MoeA-like"/>
</dbReference>
<comment type="similarity">
    <text evidence="4 11">Belongs to the MoeA family.</text>
</comment>
<dbReference type="InterPro" id="IPR008284">
    <property type="entry name" value="MoCF_biosynth_CS"/>
</dbReference>
<dbReference type="SUPFAM" id="SSF63867">
    <property type="entry name" value="MoeA C-terminal domain-like"/>
    <property type="match status" value="1"/>
</dbReference>
<evidence type="ECO:0000313" key="13">
    <source>
        <dbReference type="EMBL" id="MBB3993215.1"/>
    </source>
</evidence>
<keyword evidence="5 11" id="KW-0500">Molybdenum</keyword>
<evidence type="ECO:0000313" key="14">
    <source>
        <dbReference type="Proteomes" id="UP000530268"/>
    </source>
</evidence>
<keyword evidence="8 11" id="KW-0460">Magnesium</keyword>
<dbReference type="Gene3D" id="3.90.105.10">
    <property type="entry name" value="Molybdopterin biosynthesis moea protein, domain 2"/>
    <property type="match status" value="1"/>
</dbReference>
<feature type="domain" description="MoaB/Mog" evidence="12">
    <location>
        <begin position="481"/>
        <end position="618"/>
    </location>
</feature>
<evidence type="ECO:0000256" key="10">
    <source>
        <dbReference type="ARBA" id="ARBA00047317"/>
    </source>
</evidence>
<dbReference type="Gene3D" id="2.40.340.10">
    <property type="entry name" value="MoeA, C-terminal, domain IV"/>
    <property type="match status" value="1"/>
</dbReference>
<dbReference type="PANTHER" id="PTHR10192:SF5">
    <property type="entry name" value="GEPHYRIN"/>
    <property type="match status" value="1"/>
</dbReference>
<dbReference type="SUPFAM" id="SSF53218">
    <property type="entry name" value="Molybdenum cofactor biosynthesis proteins"/>
    <property type="match status" value="1"/>
</dbReference>
<protein>
    <recommendedName>
        <fullName evidence="11">Molybdopterin molybdenumtransferase</fullName>
        <ecNumber evidence="11">2.10.1.1</ecNumber>
    </recommendedName>
</protein>
<dbReference type="Pfam" id="PF03453">
    <property type="entry name" value="MoeA_N"/>
    <property type="match status" value="1"/>
</dbReference>
<proteinExistence type="inferred from homology"/>
<comment type="function">
    <text evidence="2 11">Catalyzes the insertion of molybdate into adenylated molybdopterin with the concomitant release of AMP.</text>
</comment>
<sequence length="703" mass="75712">MRPFDTVVVVDWSAGKRAGPTPQKDAIWLGITREGGSLEPRYCRSRRDAEQALELLISQETVAGRRVLCTFDFPFGYPTGFTRHVTGSDDPFVLWDWFEAQITDAEDGSNNRYDVAENLNQMFDGIGPFWGKSHEDSWPDLPYRKAGISFDLFAEKRSCEGLSKAASSCFQMAFPPTVGGQVMMGLPTLNRLRRMTGACVWPFETWHDADVVFAEIWPGVIEKAVKSRLAQDGAEQIRDRVQVQLLADALARLPVSRLAEHMTDVPPIAREEGWIFGAGISDELNALAVAVSSVRNDCFALPQGVHWTPVDEALTMLRERLLPVTTTETVPLAQATGRIAAVDVTAMRANPPLPNTAVDGYGFAGGCGDGTHRWPLMKERAAAGDVPITVPHGMAIRVLTGAAVPEGVDTVILQEDVTVEEGHITFHGSLKQGSNVRRAGEDVQAGDVVLASGRIVTPADLALLAATGVSHVSVRKPLRVGVLSTGDELVEAGEPTTSGQIYDANRPMLLAMLARLNHQAVDLGRAPDDRDGLRAKLDAAAGQVDAIITSGGASAGDEDHVSALLEEAGAMGIWRIAMKPGRPLALGLWREVPVFGLPGNPVAAMVCALVFARPALAQLAGAEWAVPQGFDVPAAFEKRKKAGRREYLRARIREGRVEVFASEGSGRISGLSWAEGLVELSEPAQDIRAGDLVRFIPFGSFGL</sequence>
<dbReference type="InterPro" id="IPR005111">
    <property type="entry name" value="MoeA_C_domain_IV"/>
</dbReference>
<evidence type="ECO:0000256" key="11">
    <source>
        <dbReference type="RuleBase" id="RU365090"/>
    </source>
</evidence>
<dbReference type="Proteomes" id="UP000530268">
    <property type="component" value="Unassembled WGS sequence"/>
</dbReference>
<dbReference type="AlphaFoldDB" id="A0A7W6GZ92"/>
<dbReference type="InterPro" id="IPR036425">
    <property type="entry name" value="MoaB/Mog-like_dom_sf"/>
</dbReference>
<evidence type="ECO:0000256" key="6">
    <source>
        <dbReference type="ARBA" id="ARBA00022679"/>
    </source>
</evidence>
<dbReference type="EMBL" id="JACIEI010000002">
    <property type="protein sequence ID" value="MBB3993215.1"/>
    <property type="molecule type" value="Genomic_DNA"/>
</dbReference>
<gene>
    <name evidence="13" type="ORF">GGR95_000843</name>
</gene>
<dbReference type="GO" id="GO:0061599">
    <property type="term" value="F:molybdopterin molybdotransferase activity"/>
    <property type="evidence" value="ECO:0007669"/>
    <property type="project" value="UniProtKB-UniRule"/>
</dbReference>
<dbReference type="Gene3D" id="3.40.980.10">
    <property type="entry name" value="MoaB/Mog-like domain"/>
    <property type="match status" value="1"/>
</dbReference>
<dbReference type="SMART" id="SM00852">
    <property type="entry name" value="MoCF_biosynth"/>
    <property type="match status" value="1"/>
</dbReference>
<evidence type="ECO:0000256" key="4">
    <source>
        <dbReference type="ARBA" id="ARBA00010763"/>
    </source>
</evidence>
<dbReference type="CDD" id="cd00887">
    <property type="entry name" value="MoeA"/>
    <property type="match status" value="1"/>
</dbReference>
<dbReference type="RefSeq" id="WP_184563096.1">
    <property type="nucleotide sequence ID" value="NZ_JACIEI010000002.1"/>
</dbReference>
<dbReference type="PROSITE" id="PS01079">
    <property type="entry name" value="MOCF_BIOSYNTHESIS_2"/>
    <property type="match status" value="1"/>
</dbReference>
<comment type="cofactor">
    <cofactor evidence="1 11">
        <name>Mg(2+)</name>
        <dbReference type="ChEBI" id="CHEBI:18420"/>
    </cofactor>
</comment>
<comment type="caution">
    <text evidence="13">The sequence shown here is derived from an EMBL/GenBank/DDBJ whole genome shotgun (WGS) entry which is preliminary data.</text>
</comment>
<evidence type="ECO:0000256" key="1">
    <source>
        <dbReference type="ARBA" id="ARBA00001946"/>
    </source>
</evidence>
<dbReference type="EC" id="2.10.1.1" evidence="11"/>
<dbReference type="GO" id="GO:0006777">
    <property type="term" value="P:Mo-molybdopterin cofactor biosynthetic process"/>
    <property type="evidence" value="ECO:0007669"/>
    <property type="project" value="UniProtKB-UniRule"/>
</dbReference>
<dbReference type="GO" id="GO:0046872">
    <property type="term" value="F:metal ion binding"/>
    <property type="evidence" value="ECO:0007669"/>
    <property type="project" value="UniProtKB-UniRule"/>
</dbReference>
<keyword evidence="14" id="KW-1185">Reference proteome</keyword>
<organism evidence="13 14">
    <name type="scientific">Sulfitobacter undariae</name>
    <dbReference type="NCBI Taxonomy" id="1563671"/>
    <lineage>
        <taxon>Bacteria</taxon>
        <taxon>Pseudomonadati</taxon>
        <taxon>Pseudomonadota</taxon>
        <taxon>Alphaproteobacteria</taxon>
        <taxon>Rhodobacterales</taxon>
        <taxon>Roseobacteraceae</taxon>
        <taxon>Sulfitobacter</taxon>
    </lineage>
</organism>
<evidence type="ECO:0000256" key="7">
    <source>
        <dbReference type="ARBA" id="ARBA00022723"/>
    </source>
</evidence>
<evidence type="ECO:0000259" key="12">
    <source>
        <dbReference type="SMART" id="SM00852"/>
    </source>
</evidence>
<evidence type="ECO:0000256" key="3">
    <source>
        <dbReference type="ARBA" id="ARBA00005046"/>
    </source>
</evidence>
<dbReference type="GO" id="GO:0005829">
    <property type="term" value="C:cytosol"/>
    <property type="evidence" value="ECO:0007669"/>
    <property type="project" value="TreeGrafter"/>
</dbReference>
<evidence type="ECO:0000256" key="9">
    <source>
        <dbReference type="ARBA" id="ARBA00023150"/>
    </source>
</evidence>
<dbReference type="PANTHER" id="PTHR10192">
    <property type="entry name" value="MOLYBDOPTERIN BIOSYNTHESIS PROTEIN"/>
    <property type="match status" value="1"/>
</dbReference>
<dbReference type="NCBIfam" id="TIGR00177">
    <property type="entry name" value="molyb_syn"/>
    <property type="match status" value="1"/>
</dbReference>
<dbReference type="Pfam" id="PF00994">
    <property type="entry name" value="MoCF_biosynth"/>
    <property type="match status" value="1"/>
</dbReference>
<dbReference type="NCBIfam" id="NF045515">
    <property type="entry name" value="Glp_gephyrin"/>
    <property type="match status" value="1"/>
</dbReference>
<dbReference type="FunFam" id="3.40.980.10:FF:000004">
    <property type="entry name" value="Molybdopterin molybdenumtransferase"/>
    <property type="match status" value="1"/>
</dbReference>
<name>A0A7W6GZ92_9RHOB</name>
<dbReference type="SUPFAM" id="SSF63882">
    <property type="entry name" value="MoeA N-terminal region -like"/>
    <property type="match status" value="1"/>
</dbReference>
<evidence type="ECO:0000256" key="5">
    <source>
        <dbReference type="ARBA" id="ARBA00022505"/>
    </source>
</evidence>